<evidence type="ECO:0000259" key="17">
    <source>
        <dbReference type="Pfam" id="PF02887"/>
    </source>
</evidence>
<protein>
    <recommendedName>
        <fullName evidence="5 14">Pyruvate kinase</fullName>
        <ecNumber evidence="5 14">2.7.1.40</ecNumber>
    </recommendedName>
</protein>
<dbReference type="Gene3D" id="3.40.1380.20">
    <property type="entry name" value="Pyruvate kinase, C-terminal domain"/>
    <property type="match status" value="1"/>
</dbReference>
<dbReference type="GO" id="GO:0000287">
    <property type="term" value="F:magnesium ion binding"/>
    <property type="evidence" value="ECO:0007669"/>
    <property type="project" value="UniProtKB-UniRule"/>
</dbReference>
<dbReference type="InterPro" id="IPR001697">
    <property type="entry name" value="Pyr_Knase"/>
</dbReference>
<dbReference type="SUPFAM" id="SSF50800">
    <property type="entry name" value="PK beta-barrel domain-like"/>
    <property type="match status" value="1"/>
</dbReference>
<organism evidence="18 19">
    <name type="scientific">Handelsmanbacteria sp. (strain RIFCSPLOWO2_12_FULL_64_10)</name>
    <dbReference type="NCBI Taxonomy" id="1817868"/>
    <lineage>
        <taxon>Bacteria</taxon>
        <taxon>Candidatus Handelsmaniibacteriota</taxon>
    </lineage>
</organism>
<dbReference type="Proteomes" id="UP000178606">
    <property type="component" value="Unassembled WGS sequence"/>
</dbReference>
<evidence type="ECO:0000256" key="1">
    <source>
        <dbReference type="ARBA" id="ARBA00001946"/>
    </source>
</evidence>
<keyword evidence="13 18" id="KW-0670">Pyruvate</keyword>
<dbReference type="InterPro" id="IPR015795">
    <property type="entry name" value="Pyrv_Knase_C"/>
</dbReference>
<sequence length="422" mass="45188">MDVARLNFSHGTQGEHAKAVRLVREAARRAGRPVGILQDLQGPKMRVGPVAAGAVELRAGASFTLTTQAVPGDASCVSTTYKDLARDVKPEDRILLNDGLIELRVAQVEGEAVRCQVVCGGPLSSHKGINLPGVRVSAPALTEKDREDLRFGLAQGVDYVALSFVRRAEDVEEAKRVIREAGADAPVIAKLERPEAIDDLGRVLETADGVMVARGDLGVELSPERVPVLQKQIIEEANRAKSPVITATQMLESMTASPRPTRAEASDVANAIFDGTDAVMLSGETAVGRYPVEAAEMMARIVDEAERSLLSRPAFIRRRAGERTLTFPEATAEAACLAAQDLGARAIVAFTQSGATARLISKYRPRCPVIGFTPPGRVVGRMTLYWGVLPRTLGRVVGTDEMIARVDEALLREGAVSRGDTL</sequence>
<evidence type="ECO:0000256" key="2">
    <source>
        <dbReference type="ARBA" id="ARBA00001958"/>
    </source>
</evidence>
<dbReference type="GO" id="GO:0005524">
    <property type="term" value="F:ATP binding"/>
    <property type="evidence" value="ECO:0007669"/>
    <property type="project" value="UniProtKB-KW"/>
</dbReference>
<keyword evidence="9 15" id="KW-0418">Kinase</keyword>
<dbReference type="GO" id="GO:0004743">
    <property type="term" value="F:pyruvate kinase activity"/>
    <property type="evidence" value="ECO:0007669"/>
    <property type="project" value="UniProtKB-UniRule"/>
</dbReference>
<dbReference type="Gene3D" id="2.40.33.10">
    <property type="entry name" value="PK beta-barrel domain-like"/>
    <property type="match status" value="1"/>
</dbReference>
<evidence type="ECO:0000256" key="4">
    <source>
        <dbReference type="ARBA" id="ARBA00008663"/>
    </source>
</evidence>
<evidence type="ECO:0000313" key="18">
    <source>
        <dbReference type="EMBL" id="OGG46355.1"/>
    </source>
</evidence>
<dbReference type="InterPro" id="IPR018209">
    <property type="entry name" value="Pyrv_Knase_AS"/>
</dbReference>
<evidence type="ECO:0000256" key="11">
    <source>
        <dbReference type="ARBA" id="ARBA00022842"/>
    </source>
</evidence>
<comment type="cofactor">
    <cofactor evidence="1">
        <name>Mg(2+)</name>
        <dbReference type="ChEBI" id="CHEBI:18420"/>
    </cofactor>
</comment>
<dbReference type="UniPathway" id="UPA00109">
    <property type="reaction ID" value="UER00188"/>
</dbReference>
<dbReference type="SUPFAM" id="SSF51621">
    <property type="entry name" value="Phosphoenolpyruvate/pyruvate domain"/>
    <property type="match status" value="1"/>
</dbReference>
<dbReference type="FunFam" id="3.20.20.60:FF:000025">
    <property type="entry name" value="Pyruvate kinase"/>
    <property type="match status" value="1"/>
</dbReference>
<evidence type="ECO:0000256" key="9">
    <source>
        <dbReference type="ARBA" id="ARBA00022777"/>
    </source>
</evidence>
<dbReference type="EMBL" id="MFKF01000321">
    <property type="protein sequence ID" value="OGG46355.1"/>
    <property type="molecule type" value="Genomic_DNA"/>
</dbReference>
<keyword evidence="7" id="KW-0479">Metal-binding</keyword>
<dbReference type="SUPFAM" id="SSF52935">
    <property type="entry name" value="PK C-terminal domain-like"/>
    <property type="match status" value="1"/>
</dbReference>
<gene>
    <name evidence="18" type="ORF">A3F84_03190</name>
</gene>
<evidence type="ECO:0000256" key="6">
    <source>
        <dbReference type="ARBA" id="ARBA00022679"/>
    </source>
</evidence>
<dbReference type="AlphaFoldDB" id="A0A1F6CAX9"/>
<name>A0A1F6CAX9_HANXR</name>
<feature type="domain" description="Pyruvate kinase barrel" evidence="16">
    <location>
        <begin position="1"/>
        <end position="294"/>
    </location>
</feature>
<evidence type="ECO:0000256" key="3">
    <source>
        <dbReference type="ARBA" id="ARBA00004997"/>
    </source>
</evidence>
<dbReference type="FunFam" id="2.40.33.10:FF:000001">
    <property type="entry name" value="Pyruvate kinase"/>
    <property type="match status" value="1"/>
</dbReference>
<dbReference type="NCBIfam" id="TIGR01064">
    <property type="entry name" value="pyruv_kin"/>
    <property type="match status" value="1"/>
</dbReference>
<dbReference type="InterPro" id="IPR040442">
    <property type="entry name" value="Pyrv_kinase-like_dom_sf"/>
</dbReference>
<accession>A0A1F6CAX9</accession>
<keyword evidence="10" id="KW-0067">ATP-binding</keyword>
<evidence type="ECO:0000256" key="14">
    <source>
        <dbReference type="NCBIfam" id="TIGR01064"/>
    </source>
</evidence>
<evidence type="ECO:0000256" key="5">
    <source>
        <dbReference type="ARBA" id="ARBA00012142"/>
    </source>
</evidence>
<dbReference type="PROSITE" id="PS00110">
    <property type="entry name" value="PYRUVATE_KINASE"/>
    <property type="match status" value="1"/>
</dbReference>
<comment type="pathway">
    <text evidence="3 15">Carbohydrate degradation; glycolysis; pyruvate from D-glyceraldehyde 3-phosphate: step 5/5.</text>
</comment>
<evidence type="ECO:0000256" key="13">
    <source>
        <dbReference type="ARBA" id="ARBA00023317"/>
    </source>
</evidence>
<keyword evidence="11 15" id="KW-0460">Magnesium</keyword>
<dbReference type="GO" id="GO:0030955">
    <property type="term" value="F:potassium ion binding"/>
    <property type="evidence" value="ECO:0007669"/>
    <property type="project" value="UniProtKB-UniRule"/>
</dbReference>
<evidence type="ECO:0000256" key="15">
    <source>
        <dbReference type="RuleBase" id="RU000504"/>
    </source>
</evidence>
<dbReference type="Pfam" id="PF02887">
    <property type="entry name" value="PK_C"/>
    <property type="match status" value="1"/>
</dbReference>
<dbReference type="GO" id="GO:0016301">
    <property type="term" value="F:kinase activity"/>
    <property type="evidence" value="ECO:0007669"/>
    <property type="project" value="UniProtKB-KW"/>
</dbReference>
<evidence type="ECO:0000256" key="12">
    <source>
        <dbReference type="ARBA" id="ARBA00023152"/>
    </source>
</evidence>
<dbReference type="InterPro" id="IPR015813">
    <property type="entry name" value="Pyrv/PenolPyrv_kinase-like_dom"/>
</dbReference>
<keyword evidence="6 15" id="KW-0808">Transferase</keyword>
<evidence type="ECO:0000256" key="8">
    <source>
        <dbReference type="ARBA" id="ARBA00022741"/>
    </source>
</evidence>
<reference evidence="18 19" key="1">
    <citation type="journal article" date="2016" name="Nat. Commun.">
        <title>Thousands of microbial genomes shed light on interconnected biogeochemical processes in an aquifer system.</title>
        <authorList>
            <person name="Anantharaman K."/>
            <person name="Brown C.T."/>
            <person name="Hug L.A."/>
            <person name="Sharon I."/>
            <person name="Castelle C.J."/>
            <person name="Probst A.J."/>
            <person name="Thomas B.C."/>
            <person name="Singh A."/>
            <person name="Wilkins M.J."/>
            <person name="Karaoz U."/>
            <person name="Brodie E.L."/>
            <person name="Williams K.H."/>
            <person name="Hubbard S.S."/>
            <person name="Banfield J.F."/>
        </authorList>
    </citation>
    <scope>NUCLEOTIDE SEQUENCE [LARGE SCALE GENOMIC DNA]</scope>
    <source>
        <strain evidence="19">RIFCSPLOWO2_12_FULL_64_10</strain>
    </source>
</reference>
<dbReference type="InterPro" id="IPR015793">
    <property type="entry name" value="Pyrv_Knase_brl"/>
</dbReference>
<dbReference type="NCBIfam" id="NF004491">
    <property type="entry name" value="PRK05826.1"/>
    <property type="match status" value="1"/>
</dbReference>
<proteinExistence type="inferred from homology"/>
<dbReference type="InterPro" id="IPR015806">
    <property type="entry name" value="Pyrv_Knase_insert_dom_sf"/>
</dbReference>
<evidence type="ECO:0000256" key="7">
    <source>
        <dbReference type="ARBA" id="ARBA00022723"/>
    </source>
</evidence>
<comment type="cofactor">
    <cofactor evidence="2">
        <name>K(+)</name>
        <dbReference type="ChEBI" id="CHEBI:29103"/>
    </cofactor>
</comment>
<dbReference type="PRINTS" id="PR01050">
    <property type="entry name" value="PYRUVTKNASE"/>
</dbReference>
<dbReference type="NCBIfam" id="NF004978">
    <property type="entry name" value="PRK06354.1"/>
    <property type="match status" value="1"/>
</dbReference>
<comment type="catalytic activity">
    <reaction evidence="15">
        <text>pyruvate + ATP = phosphoenolpyruvate + ADP + H(+)</text>
        <dbReference type="Rhea" id="RHEA:18157"/>
        <dbReference type="ChEBI" id="CHEBI:15361"/>
        <dbReference type="ChEBI" id="CHEBI:15378"/>
        <dbReference type="ChEBI" id="CHEBI:30616"/>
        <dbReference type="ChEBI" id="CHEBI:58702"/>
        <dbReference type="ChEBI" id="CHEBI:456216"/>
        <dbReference type="EC" id="2.7.1.40"/>
    </reaction>
</comment>
<dbReference type="Pfam" id="PF00224">
    <property type="entry name" value="PK"/>
    <property type="match status" value="1"/>
</dbReference>
<evidence type="ECO:0000259" key="16">
    <source>
        <dbReference type="Pfam" id="PF00224"/>
    </source>
</evidence>
<evidence type="ECO:0000256" key="10">
    <source>
        <dbReference type="ARBA" id="ARBA00022840"/>
    </source>
</evidence>
<evidence type="ECO:0000313" key="19">
    <source>
        <dbReference type="Proteomes" id="UP000178606"/>
    </source>
</evidence>
<comment type="similarity">
    <text evidence="4 15">Belongs to the pyruvate kinase family.</text>
</comment>
<dbReference type="PANTHER" id="PTHR11817">
    <property type="entry name" value="PYRUVATE KINASE"/>
    <property type="match status" value="1"/>
</dbReference>
<dbReference type="Gene3D" id="3.20.20.60">
    <property type="entry name" value="Phosphoenolpyruvate-binding domains"/>
    <property type="match status" value="1"/>
</dbReference>
<comment type="caution">
    <text evidence="18">The sequence shown here is derived from an EMBL/GenBank/DDBJ whole genome shotgun (WGS) entry which is preliminary data.</text>
</comment>
<keyword evidence="12 15" id="KW-0324">Glycolysis</keyword>
<feature type="domain" description="Pyruvate kinase C-terminal" evidence="17">
    <location>
        <begin position="329"/>
        <end position="421"/>
    </location>
</feature>
<feature type="non-terminal residue" evidence="18">
    <location>
        <position position="422"/>
    </location>
</feature>
<dbReference type="InterPro" id="IPR011037">
    <property type="entry name" value="Pyrv_Knase-like_insert_dom_sf"/>
</dbReference>
<dbReference type="EC" id="2.7.1.40" evidence="5 14"/>
<dbReference type="InterPro" id="IPR036918">
    <property type="entry name" value="Pyrv_Knase_C_sf"/>
</dbReference>
<keyword evidence="8" id="KW-0547">Nucleotide-binding</keyword>